<feature type="chain" id="PRO_5001503650" evidence="2">
    <location>
        <begin position="22"/>
        <end position="118"/>
    </location>
</feature>
<name>A0A022PRL5_9GAMM</name>
<organism evidence="3 4">
    <name type="scientific">Photorhabdus aegyptia</name>
    <dbReference type="NCBI Taxonomy" id="2805098"/>
    <lineage>
        <taxon>Bacteria</taxon>
        <taxon>Pseudomonadati</taxon>
        <taxon>Pseudomonadota</taxon>
        <taxon>Gammaproteobacteria</taxon>
        <taxon>Enterobacterales</taxon>
        <taxon>Morganellaceae</taxon>
        <taxon>Photorhabdus</taxon>
    </lineage>
</organism>
<dbReference type="Proteomes" id="UP000023464">
    <property type="component" value="Unassembled WGS sequence"/>
</dbReference>
<feature type="signal peptide" evidence="2">
    <location>
        <begin position="1"/>
        <end position="21"/>
    </location>
</feature>
<evidence type="ECO:0000256" key="2">
    <source>
        <dbReference type="SAM" id="SignalP"/>
    </source>
</evidence>
<proteinExistence type="predicted"/>
<gene>
    <name evidence="3" type="ORF">BA1DRAFT_00490</name>
</gene>
<feature type="region of interest" description="Disordered" evidence="1">
    <location>
        <begin position="69"/>
        <end position="88"/>
    </location>
</feature>
<dbReference type="AlphaFoldDB" id="A0A022PRL5"/>
<dbReference type="EMBL" id="JFGV01000004">
    <property type="protein sequence ID" value="EYU16970.1"/>
    <property type="molecule type" value="Genomic_DNA"/>
</dbReference>
<evidence type="ECO:0000256" key="1">
    <source>
        <dbReference type="SAM" id="MobiDB-lite"/>
    </source>
</evidence>
<keyword evidence="4" id="KW-1185">Reference proteome</keyword>
<sequence>MIKGSCYVFAVLSAISFQVFASNFDYKSDIPVDNKPSEEYLKKRENLKSEYWDVNELIADNQAAEKRELARQLREDESNRKSREFNDRVNEKIRQDIERAARIKENNGMTRDNFFDRE</sequence>
<reference evidence="3 4" key="1">
    <citation type="submission" date="2014-03" db="EMBL/GenBank/DDBJ databases">
        <title>Draft Genome of Photorhabdus luminescens BA1, an Egyptian Isolate.</title>
        <authorList>
            <person name="Ghazal S."/>
            <person name="Hurst S.G.IV."/>
            <person name="Morris K."/>
            <person name="Thomas K."/>
            <person name="Tisa L.S."/>
        </authorList>
    </citation>
    <scope>NUCLEOTIDE SEQUENCE [LARGE SCALE GENOMIC DNA]</scope>
    <source>
        <strain evidence="3 4">BA1</strain>
    </source>
</reference>
<keyword evidence="2" id="KW-0732">Signal</keyword>
<accession>A0A022PRL5</accession>
<evidence type="ECO:0000313" key="3">
    <source>
        <dbReference type="EMBL" id="EYU16970.1"/>
    </source>
</evidence>
<evidence type="ECO:0000313" key="4">
    <source>
        <dbReference type="Proteomes" id="UP000023464"/>
    </source>
</evidence>
<protein>
    <submittedName>
        <fullName evidence="3">Uncharacterized protein</fullName>
    </submittedName>
</protein>
<dbReference type="RefSeq" id="WP_036775809.1">
    <property type="nucleotide sequence ID" value="NZ_CAWLTM010000111.1"/>
</dbReference>
<comment type="caution">
    <text evidence="3">The sequence shown here is derived from an EMBL/GenBank/DDBJ whole genome shotgun (WGS) entry which is preliminary data.</text>
</comment>
<dbReference type="PATRIC" id="fig|1393736.3.peg.492"/>